<dbReference type="SUPFAM" id="SSF55811">
    <property type="entry name" value="Nudix"/>
    <property type="match status" value="1"/>
</dbReference>
<dbReference type="Pfam" id="PF00293">
    <property type="entry name" value="NUDIX"/>
    <property type="match status" value="1"/>
</dbReference>
<dbReference type="GO" id="GO:0016787">
    <property type="term" value="F:hydrolase activity"/>
    <property type="evidence" value="ECO:0007669"/>
    <property type="project" value="UniProtKB-KW"/>
</dbReference>
<evidence type="ECO:0000256" key="1">
    <source>
        <dbReference type="ARBA" id="ARBA00001946"/>
    </source>
</evidence>
<evidence type="ECO:0000256" key="2">
    <source>
        <dbReference type="ARBA" id="ARBA00022801"/>
    </source>
</evidence>
<organism evidence="5 6">
    <name type="scientific">Candidatus Berkelbacteria bacterium RIFCSPHIGHO2_12_FULL_36_9</name>
    <dbReference type="NCBI Taxonomy" id="1797469"/>
    <lineage>
        <taxon>Bacteria</taxon>
        <taxon>Candidatus Berkelbacteria</taxon>
    </lineage>
</organism>
<dbReference type="InterPro" id="IPR015797">
    <property type="entry name" value="NUDIX_hydrolase-like_dom_sf"/>
</dbReference>
<protein>
    <recommendedName>
        <fullName evidence="4">Nudix hydrolase domain-containing protein</fullName>
    </recommendedName>
</protein>
<gene>
    <name evidence="5" type="ORF">A3F08_00805</name>
</gene>
<dbReference type="STRING" id="1797469.A3F08_00805"/>
<reference evidence="5 6" key="1">
    <citation type="journal article" date="2016" name="Nat. Commun.">
        <title>Thousands of microbial genomes shed light on interconnected biogeochemical processes in an aquifer system.</title>
        <authorList>
            <person name="Anantharaman K."/>
            <person name="Brown C.T."/>
            <person name="Hug L.A."/>
            <person name="Sharon I."/>
            <person name="Castelle C.J."/>
            <person name="Probst A.J."/>
            <person name="Thomas B.C."/>
            <person name="Singh A."/>
            <person name="Wilkins M.J."/>
            <person name="Karaoz U."/>
            <person name="Brodie E.L."/>
            <person name="Williams K.H."/>
            <person name="Hubbard S.S."/>
            <person name="Banfield J.F."/>
        </authorList>
    </citation>
    <scope>NUCLEOTIDE SEQUENCE [LARGE SCALE GENOMIC DNA]</scope>
</reference>
<dbReference type="CDD" id="cd02883">
    <property type="entry name" value="NUDIX_Hydrolase"/>
    <property type="match status" value="1"/>
</dbReference>
<keyword evidence="2 3" id="KW-0378">Hydrolase</keyword>
<evidence type="ECO:0000259" key="4">
    <source>
        <dbReference type="PROSITE" id="PS51462"/>
    </source>
</evidence>
<dbReference type="InterPro" id="IPR000086">
    <property type="entry name" value="NUDIX_hydrolase_dom"/>
</dbReference>
<evidence type="ECO:0000313" key="6">
    <source>
        <dbReference type="Proteomes" id="UP000176451"/>
    </source>
</evidence>
<evidence type="ECO:0000256" key="3">
    <source>
        <dbReference type="RuleBase" id="RU003476"/>
    </source>
</evidence>
<dbReference type="EMBL" id="MEZV01000013">
    <property type="protein sequence ID" value="OGD67553.1"/>
    <property type="molecule type" value="Genomic_DNA"/>
</dbReference>
<dbReference type="Gene3D" id="3.90.79.10">
    <property type="entry name" value="Nucleoside Triphosphate Pyrophosphohydrolase"/>
    <property type="match status" value="1"/>
</dbReference>
<feature type="domain" description="Nudix hydrolase" evidence="4">
    <location>
        <begin position="12"/>
        <end position="141"/>
    </location>
</feature>
<dbReference type="Proteomes" id="UP000176451">
    <property type="component" value="Unassembled WGS sequence"/>
</dbReference>
<dbReference type="PROSITE" id="PS51462">
    <property type="entry name" value="NUDIX"/>
    <property type="match status" value="1"/>
</dbReference>
<dbReference type="PANTHER" id="PTHR43046">
    <property type="entry name" value="GDP-MANNOSE MANNOSYL HYDROLASE"/>
    <property type="match status" value="1"/>
</dbReference>
<dbReference type="PRINTS" id="PR00502">
    <property type="entry name" value="NUDIXFAMILY"/>
</dbReference>
<name>A0A1F5EJM9_9BACT</name>
<dbReference type="InterPro" id="IPR020476">
    <property type="entry name" value="Nudix_hydrolase"/>
</dbReference>
<accession>A0A1F5EJM9</accession>
<evidence type="ECO:0000313" key="5">
    <source>
        <dbReference type="EMBL" id="OGD67553.1"/>
    </source>
</evidence>
<dbReference type="AlphaFoldDB" id="A0A1F5EJM9"/>
<sequence length="145" mass="17321">MIYKDKPYDFDAKFEIASCFVEYNGKILLLHRQNHKPEGNFWCMPGGKIEKSEEIAKAAKREIYEESGLDFPENQFKYSGKIYVKYPNYDFIYHIFHLQLNKEEKIKIDKKEHKDFCWVTVEGSLKMALIRDLSDCIKLFYVEDL</sequence>
<dbReference type="InterPro" id="IPR020084">
    <property type="entry name" value="NUDIX_hydrolase_CS"/>
</dbReference>
<comment type="caution">
    <text evidence="5">The sequence shown here is derived from an EMBL/GenBank/DDBJ whole genome shotgun (WGS) entry which is preliminary data.</text>
</comment>
<dbReference type="PROSITE" id="PS00893">
    <property type="entry name" value="NUDIX_BOX"/>
    <property type="match status" value="1"/>
</dbReference>
<comment type="cofactor">
    <cofactor evidence="1">
        <name>Mg(2+)</name>
        <dbReference type="ChEBI" id="CHEBI:18420"/>
    </cofactor>
</comment>
<comment type="similarity">
    <text evidence="3">Belongs to the Nudix hydrolase family.</text>
</comment>
<proteinExistence type="inferred from homology"/>
<dbReference type="PANTHER" id="PTHR43046:SF14">
    <property type="entry name" value="MUTT_NUDIX FAMILY PROTEIN"/>
    <property type="match status" value="1"/>
</dbReference>